<reference evidence="3" key="1">
    <citation type="journal article" date="2020" name="Stud. Mycol.">
        <title>101 Dothideomycetes genomes: a test case for predicting lifestyles and emergence of pathogens.</title>
        <authorList>
            <person name="Haridas S."/>
            <person name="Albert R."/>
            <person name="Binder M."/>
            <person name="Bloem J."/>
            <person name="Labutti K."/>
            <person name="Salamov A."/>
            <person name="Andreopoulos B."/>
            <person name="Baker S."/>
            <person name="Barry K."/>
            <person name="Bills G."/>
            <person name="Bluhm B."/>
            <person name="Cannon C."/>
            <person name="Castanera R."/>
            <person name="Culley D."/>
            <person name="Daum C."/>
            <person name="Ezra D."/>
            <person name="Gonzalez J."/>
            <person name="Henrissat B."/>
            <person name="Kuo A."/>
            <person name="Liang C."/>
            <person name="Lipzen A."/>
            <person name="Lutzoni F."/>
            <person name="Magnuson J."/>
            <person name="Mondo S."/>
            <person name="Nolan M."/>
            <person name="Ohm R."/>
            <person name="Pangilinan J."/>
            <person name="Park H.-J."/>
            <person name="Ramirez L."/>
            <person name="Alfaro M."/>
            <person name="Sun H."/>
            <person name="Tritt A."/>
            <person name="Yoshinaga Y."/>
            <person name="Zwiers L.-H."/>
            <person name="Turgeon B."/>
            <person name="Goodwin S."/>
            <person name="Spatafora J."/>
            <person name="Crous P."/>
            <person name="Grigoriev I."/>
        </authorList>
    </citation>
    <scope>NUCLEOTIDE SEQUENCE</scope>
    <source>
        <strain evidence="3">CBS 627.86</strain>
    </source>
</reference>
<sequence length="358" mass="40638">MRRFNMCRCRITPERYKEKSKGRYLAQKPKALPRRRARDALSPPPREYKVIKTPRRACKKNTGQELHLPSPQSTQNESLLLGKLPAEIRLQIWAEVVGGKTIHILRKMGKVGHRICPGKGCEHCSPTHMMDNLPRMGYPPREAEPFGKEKILSETSLLPLLSTCRQIYSEAIDLLYTTNTFDFPHVWNLDFFKSTVLPKRFNTIRSITLTHRFDAKHYEDMPSDSRFLAYIPFPTPDEDWQTAAKNLNAMTSLRDLVFRITRITFRDMTTTPNGVQKPFIALSGLAKGLEMFEIVVPYSEHYYSVDLGLMQKGLDEKGVKCTVVKEARPASVSMTPLAPAAVSVPLALIPVTMHGVNG</sequence>
<dbReference type="EMBL" id="ML977338">
    <property type="protein sequence ID" value="KAF2110414.1"/>
    <property type="molecule type" value="Genomic_DNA"/>
</dbReference>
<dbReference type="Proteomes" id="UP000799770">
    <property type="component" value="Unassembled WGS sequence"/>
</dbReference>
<proteinExistence type="predicted"/>
<evidence type="ECO:0000313" key="3">
    <source>
        <dbReference type="EMBL" id="KAF2110414.1"/>
    </source>
</evidence>
<dbReference type="InterPro" id="IPR056632">
    <property type="entry name" value="DUF7730"/>
</dbReference>
<organism evidence="3 4">
    <name type="scientific">Lophiotrema nucula</name>
    <dbReference type="NCBI Taxonomy" id="690887"/>
    <lineage>
        <taxon>Eukaryota</taxon>
        <taxon>Fungi</taxon>
        <taxon>Dikarya</taxon>
        <taxon>Ascomycota</taxon>
        <taxon>Pezizomycotina</taxon>
        <taxon>Dothideomycetes</taxon>
        <taxon>Pleosporomycetidae</taxon>
        <taxon>Pleosporales</taxon>
        <taxon>Lophiotremataceae</taxon>
        <taxon>Lophiotrema</taxon>
    </lineage>
</organism>
<dbReference type="Pfam" id="PF24864">
    <property type="entry name" value="DUF7730"/>
    <property type="match status" value="1"/>
</dbReference>
<evidence type="ECO:0000256" key="1">
    <source>
        <dbReference type="SAM" id="MobiDB-lite"/>
    </source>
</evidence>
<keyword evidence="4" id="KW-1185">Reference proteome</keyword>
<gene>
    <name evidence="3" type="ORF">BDV96DRAFT_583968</name>
</gene>
<dbReference type="PANTHER" id="PTHR38790">
    <property type="entry name" value="2EXR DOMAIN-CONTAINING PROTEIN-RELATED"/>
    <property type="match status" value="1"/>
</dbReference>
<evidence type="ECO:0000259" key="2">
    <source>
        <dbReference type="Pfam" id="PF24864"/>
    </source>
</evidence>
<evidence type="ECO:0000313" key="4">
    <source>
        <dbReference type="Proteomes" id="UP000799770"/>
    </source>
</evidence>
<protein>
    <recommendedName>
        <fullName evidence="2">DUF7730 domain-containing protein</fullName>
    </recommendedName>
</protein>
<feature type="region of interest" description="Disordered" evidence="1">
    <location>
        <begin position="18"/>
        <end position="75"/>
    </location>
</feature>
<feature type="domain" description="DUF7730" evidence="2">
    <location>
        <begin position="74"/>
        <end position="310"/>
    </location>
</feature>
<name>A0A6A5YUH5_9PLEO</name>
<accession>A0A6A5YUH5</accession>
<dbReference type="OrthoDB" id="4757095at2759"/>
<dbReference type="AlphaFoldDB" id="A0A6A5YUH5"/>